<dbReference type="EMBL" id="ABDG02000024">
    <property type="protein sequence ID" value="EHK44893.1"/>
    <property type="molecule type" value="Genomic_DNA"/>
</dbReference>
<comment type="caution">
    <text evidence="1">The sequence shown here is derived from an EMBL/GenBank/DDBJ whole genome shotgun (WGS) entry which is preliminary data.</text>
</comment>
<evidence type="ECO:0000313" key="2">
    <source>
        <dbReference type="Proteomes" id="UP000005426"/>
    </source>
</evidence>
<gene>
    <name evidence="1" type="ORF">TRIATDRAFT_299714</name>
</gene>
<dbReference type="Proteomes" id="UP000005426">
    <property type="component" value="Unassembled WGS sequence"/>
</dbReference>
<name>G9NV72_HYPAI</name>
<sequence>MVEISHVTNINCLTNHSLQSLKPRKAAQLKMFKRSLHDCEKSSSSTTFIPLQLNPPLLWTRCQRMILLDCSITSIPPHSDTLHRNMFPTPQMMHVIQAYKRLLVSKEELSSVPNIPTIFVYDKELQSQGMAERLLAQRYIAQKCILIRMPGR</sequence>
<protein>
    <submittedName>
        <fullName evidence="1">Uncharacterized protein</fullName>
    </submittedName>
</protein>
<organism evidence="1 2">
    <name type="scientific">Hypocrea atroviridis (strain ATCC 20476 / IMI 206040)</name>
    <name type="common">Trichoderma atroviride</name>
    <dbReference type="NCBI Taxonomy" id="452589"/>
    <lineage>
        <taxon>Eukaryota</taxon>
        <taxon>Fungi</taxon>
        <taxon>Dikarya</taxon>
        <taxon>Ascomycota</taxon>
        <taxon>Pezizomycotina</taxon>
        <taxon>Sordariomycetes</taxon>
        <taxon>Hypocreomycetidae</taxon>
        <taxon>Hypocreales</taxon>
        <taxon>Hypocreaceae</taxon>
        <taxon>Trichoderma</taxon>
    </lineage>
</organism>
<keyword evidence="2" id="KW-1185">Reference proteome</keyword>
<evidence type="ECO:0000313" key="1">
    <source>
        <dbReference type="EMBL" id="EHK44893.1"/>
    </source>
</evidence>
<reference evidence="1 2" key="1">
    <citation type="journal article" date="2011" name="Genome Biol.">
        <title>Comparative genome sequence analysis underscores mycoparasitism as the ancestral life style of Trichoderma.</title>
        <authorList>
            <person name="Kubicek C.P."/>
            <person name="Herrera-Estrella A."/>
            <person name="Seidl-Seiboth V."/>
            <person name="Martinez D.A."/>
            <person name="Druzhinina I.S."/>
            <person name="Thon M."/>
            <person name="Zeilinger S."/>
            <person name="Casas-Flores S."/>
            <person name="Horwitz B.A."/>
            <person name="Mukherjee P.K."/>
            <person name="Mukherjee M."/>
            <person name="Kredics L."/>
            <person name="Alcaraz L.D."/>
            <person name="Aerts A."/>
            <person name="Antal Z."/>
            <person name="Atanasova L."/>
            <person name="Cervantes-Badillo M.G."/>
            <person name="Challacombe J."/>
            <person name="Chertkov O."/>
            <person name="McCluskey K."/>
            <person name="Coulpier F."/>
            <person name="Deshpande N."/>
            <person name="von Doehren H."/>
            <person name="Ebbole D.J."/>
            <person name="Esquivel-Naranjo E.U."/>
            <person name="Fekete E."/>
            <person name="Flipphi M."/>
            <person name="Glaser F."/>
            <person name="Gomez-Rodriguez E.Y."/>
            <person name="Gruber S."/>
            <person name="Han C."/>
            <person name="Henrissat B."/>
            <person name="Hermosa R."/>
            <person name="Hernandez-Onate M."/>
            <person name="Karaffa L."/>
            <person name="Kosti I."/>
            <person name="Le Crom S."/>
            <person name="Lindquist E."/>
            <person name="Lucas S."/>
            <person name="Luebeck M."/>
            <person name="Luebeck P.S."/>
            <person name="Margeot A."/>
            <person name="Metz B."/>
            <person name="Misra M."/>
            <person name="Nevalainen H."/>
            <person name="Omann M."/>
            <person name="Packer N."/>
            <person name="Perrone G."/>
            <person name="Uresti-Rivera E.E."/>
            <person name="Salamov A."/>
            <person name="Schmoll M."/>
            <person name="Seiboth B."/>
            <person name="Shapiro H."/>
            <person name="Sukno S."/>
            <person name="Tamayo-Ramos J.A."/>
            <person name="Tisch D."/>
            <person name="Wiest A."/>
            <person name="Wilkinson H.H."/>
            <person name="Zhang M."/>
            <person name="Coutinho P.M."/>
            <person name="Kenerley C.M."/>
            <person name="Monte E."/>
            <person name="Baker S.E."/>
            <person name="Grigoriev I.V."/>
        </authorList>
    </citation>
    <scope>NUCLEOTIDE SEQUENCE [LARGE SCALE GENOMIC DNA]</scope>
    <source>
        <strain evidence="2">ATCC 20476 / IMI 206040</strain>
    </source>
</reference>
<proteinExistence type="predicted"/>
<accession>G9NV72</accession>
<dbReference type="HOGENOM" id="CLU_1722621_0_0_1"/>
<dbReference type="AlphaFoldDB" id="G9NV72"/>